<name>A0AA41RZW2_PAPNU</name>
<keyword evidence="3" id="KW-0611">Plant defense</keyword>
<comment type="subcellular location">
    <subcellularLocation>
        <location evidence="1">Secreted</location>
    </subcellularLocation>
</comment>
<dbReference type="PANTHER" id="PTHR33920">
    <property type="entry name" value="THIONIN-2.1-RELATED"/>
    <property type="match status" value="1"/>
</dbReference>
<accession>A0AA41RZW2</accession>
<keyword evidence="4" id="KW-1015">Disulfide bond</keyword>
<feature type="chain" id="PRO_5041282537" evidence="5">
    <location>
        <begin position="30"/>
        <end position="146"/>
    </location>
</feature>
<dbReference type="EMBL" id="JAJJMA010096309">
    <property type="protein sequence ID" value="MCL7029977.1"/>
    <property type="molecule type" value="Genomic_DNA"/>
</dbReference>
<dbReference type="AlphaFoldDB" id="A0AA41RZW2"/>
<keyword evidence="7" id="KW-1185">Reference proteome</keyword>
<evidence type="ECO:0000256" key="1">
    <source>
        <dbReference type="ARBA" id="ARBA00004613"/>
    </source>
</evidence>
<gene>
    <name evidence="6" type="ORF">MKW94_030439</name>
</gene>
<evidence type="ECO:0000313" key="7">
    <source>
        <dbReference type="Proteomes" id="UP001177140"/>
    </source>
</evidence>
<sequence>MEAKSPAFGAVIMGVLLMVLYLEQMPVEAGVTCDNFVLRSCYKWCHQTFIPTKPEDLVQKFCADYCYCEYDYPLNYRKVLGNFLKTADAAYATDEFCKLGCESSMCSNIFSPYKSAESVKEAAERCSNACFQFCNKKSDTAIVAAK</sequence>
<dbReference type="Proteomes" id="UP001177140">
    <property type="component" value="Unassembled WGS sequence"/>
</dbReference>
<comment type="caution">
    <text evidence="6">The sequence shown here is derived from an EMBL/GenBank/DDBJ whole genome shotgun (WGS) entry which is preliminary data.</text>
</comment>
<protein>
    <submittedName>
        <fullName evidence="6">Uncharacterized protein</fullName>
    </submittedName>
</protein>
<evidence type="ECO:0000313" key="6">
    <source>
        <dbReference type="EMBL" id="MCL7029977.1"/>
    </source>
</evidence>
<evidence type="ECO:0000256" key="4">
    <source>
        <dbReference type="ARBA" id="ARBA00023157"/>
    </source>
</evidence>
<evidence type="ECO:0000256" key="2">
    <source>
        <dbReference type="ARBA" id="ARBA00022525"/>
    </source>
</evidence>
<evidence type="ECO:0000256" key="3">
    <source>
        <dbReference type="ARBA" id="ARBA00022821"/>
    </source>
</evidence>
<proteinExistence type="predicted"/>
<dbReference type="GO" id="GO:0005576">
    <property type="term" value="C:extracellular region"/>
    <property type="evidence" value="ECO:0007669"/>
    <property type="project" value="UniProtKB-SubCell"/>
</dbReference>
<dbReference type="InterPro" id="IPR001010">
    <property type="entry name" value="Thionin"/>
</dbReference>
<keyword evidence="5" id="KW-0732">Signal</keyword>
<evidence type="ECO:0000256" key="5">
    <source>
        <dbReference type="SAM" id="SignalP"/>
    </source>
</evidence>
<dbReference type="PANTHER" id="PTHR33920:SF2">
    <property type="entry name" value="THIONIN-2.1-RELATED"/>
    <property type="match status" value="1"/>
</dbReference>
<reference evidence="6" key="1">
    <citation type="submission" date="2022-03" db="EMBL/GenBank/DDBJ databases">
        <title>A functionally conserved STORR gene fusion in Papaver species that diverged 16.8 million years ago.</title>
        <authorList>
            <person name="Catania T."/>
        </authorList>
    </citation>
    <scope>NUCLEOTIDE SEQUENCE</scope>
    <source>
        <strain evidence="6">S-191538</strain>
    </source>
</reference>
<organism evidence="6 7">
    <name type="scientific">Papaver nudicaule</name>
    <name type="common">Iceland poppy</name>
    <dbReference type="NCBI Taxonomy" id="74823"/>
    <lineage>
        <taxon>Eukaryota</taxon>
        <taxon>Viridiplantae</taxon>
        <taxon>Streptophyta</taxon>
        <taxon>Embryophyta</taxon>
        <taxon>Tracheophyta</taxon>
        <taxon>Spermatophyta</taxon>
        <taxon>Magnoliopsida</taxon>
        <taxon>Ranunculales</taxon>
        <taxon>Papaveraceae</taxon>
        <taxon>Papaveroideae</taxon>
        <taxon>Papaver</taxon>
    </lineage>
</organism>
<feature type="signal peptide" evidence="5">
    <location>
        <begin position="1"/>
        <end position="29"/>
    </location>
</feature>
<dbReference type="GO" id="GO:0006952">
    <property type="term" value="P:defense response"/>
    <property type="evidence" value="ECO:0007669"/>
    <property type="project" value="UniProtKB-KW"/>
</dbReference>
<keyword evidence="2" id="KW-0964">Secreted</keyword>